<keyword evidence="3" id="KW-1185">Reference proteome</keyword>
<reference evidence="2" key="1">
    <citation type="journal article" date="2020" name="Stud. Mycol.">
        <title>101 Dothideomycetes genomes: a test case for predicting lifestyles and emergence of pathogens.</title>
        <authorList>
            <person name="Haridas S."/>
            <person name="Albert R."/>
            <person name="Binder M."/>
            <person name="Bloem J."/>
            <person name="Labutti K."/>
            <person name="Salamov A."/>
            <person name="Andreopoulos B."/>
            <person name="Baker S."/>
            <person name="Barry K."/>
            <person name="Bills G."/>
            <person name="Bluhm B."/>
            <person name="Cannon C."/>
            <person name="Castanera R."/>
            <person name="Culley D."/>
            <person name="Daum C."/>
            <person name="Ezra D."/>
            <person name="Gonzalez J."/>
            <person name="Henrissat B."/>
            <person name="Kuo A."/>
            <person name="Liang C."/>
            <person name="Lipzen A."/>
            <person name="Lutzoni F."/>
            <person name="Magnuson J."/>
            <person name="Mondo S."/>
            <person name="Nolan M."/>
            <person name="Ohm R."/>
            <person name="Pangilinan J."/>
            <person name="Park H.-J."/>
            <person name="Ramirez L."/>
            <person name="Alfaro M."/>
            <person name="Sun H."/>
            <person name="Tritt A."/>
            <person name="Yoshinaga Y."/>
            <person name="Zwiers L.-H."/>
            <person name="Turgeon B."/>
            <person name="Goodwin S."/>
            <person name="Spatafora J."/>
            <person name="Crous P."/>
            <person name="Grigoriev I."/>
        </authorList>
    </citation>
    <scope>NUCLEOTIDE SEQUENCE</scope>
    <source>
        <strain evidence="2">CBS 113818</strain>
    </source>
</reference>
<organism evidence="2 3">
    <name type="scientific">Ophiobolus disseminans</name>
    <dbReference type="NCBI Taxonomy" id="1469910"/>
    <lineage>
        <taxon>Eukaryota</taxon>
        <taxon>Fungi</taxon>
        <taxon>Dikarya</taxon>
        <taxon>Ascomycota</taxon>
        <taxon>Pezizomycotina</taxon>
        <taxon>Dothideomycetes</taxon>
        <taxon>Pleosporomycetidae</taxon>
        <taxon>Pleosporales</taxon>
        <taxon>Pleosporineae</taxon>
        <taxon>Phaeosphaeriaceae</taxon>
        <taxon>Ophiobolus</taxon>
    </lineage>
</organism>
<protein>
    <submittedName>
        <fullName evidence="2">Uncharacterized protein</fullName>
    </submittedName>
</protein>
<feature type="transmembrane region" description="Helical" evidence="1">
    <location>
        <begin position="318"/>
        <end position="338"/>
    </location>
</feature>
<evidence type="ECO:0000313" key="3">
    <source>
        <dbReference type="Proteomes" id="UP000799424"/>
    </source>
</evidence>
<evidence type="ECO:0000313" key="2">
    <source>
        <dbReference type="EMBL" id="KAF2827039.1"/>
    </source>
</evidence>
<accession>A0A6A7A2Q1</accession>
<sequence length="362" mass="41479">MLTTTNFFDKAVAQQLRTLKGPSRWKLINEFWSDKSTGCSSFDDFSCEAILEHIASELDQVRHHRHVFAAQNFDSTFAIIQIIKNNISTPYEDLVSLVFGSSNASMNAVHHSIELSVRIWLTINVRTQIMFIRPISAGDVPLDWGERVSLEQLLQAHIGESSRLQRQPNTTKLDPAFTATFLINTCGLRLRWSDDIANHLKFDPNRFVLTVYRHRACLVSHLRNHQGCPIPKEVLEEMLETMDLLFPPFDLATRRLLAKEGQQLLYTLGCHKSSRILDIAHYQYFGHTLEELMQAFDKTPRTWKQLAFDRRNKLEWSAFWVTVMVGILTLVSIPCNIIQATYSVKAYNVALAQGNNGMRAEL</sequence>
<name>A0A6A7A2Q1_9PLEO</name>
<proteinExistence type="predicted"/>
<evidence type="ECO:0000256" key="1">
    <source>
        <dbReference type="SAM" id="Phobius"/>
    </source>
</evidence>
<keyword evidence="1" id="KW-0812">Transmembrane</keyword>
<keyword evidence="1" id="KW-0472">Membrane</keyword>
<dbReference type="OrthoDB" id="5428890at2759"/>
<gene>
    <name evidence="2" type="ORF">CC86DRAFT_350288</name>
</gene>
<dbReference type="AlphaFoldDB" id="A0A6A7A2Q1"/>
<dbReference type="EMBL" id="MU006225">
    <property type="protein sequence ID" value="KAF2827039.1"/>
    <property type="molecule type" value="Genomic_DNA"/>
</dbReference>
<dbReference type="Proteomes" id="UP000799424">
    <property type="component" value="Unassembled WGS sequence"/>
</dbReference>
<keyword evidence="1" id="KW-1133">Transmembrane helix</keyword>